<evidence type="ECO:0000256" key="1">
    <source>
        <dbReference type="SAM" id="MobiDB-lite"/>
    </source>
</evidence>
<accession>A0ABP6RNG3</accession>
<comment type="caution">
    <text evidence="2">The sequence shown here is derived from an EMBL/GenBank/DDBJ whole genome shotgun (WGS) entry which is preliminary data.</text>
</comment>
<dbReference type="Proteomes" id="UP001500483">
    <property type="component" value="Unassembled WGS sequence"/>
</dbReference>
<dbReference type="EMBL" id="BAAAYK010000038">
    <property type="protein sequence ID" value="GAA3357239.1"/>
    <property type="molecule type" value="Genomic_DNA"/>
</dbReference>
<dbReference type="RefSeq" id="WP_258348630.1">
    <property type="nucleotide sequence ID" value="NZ_BAAAYK010000038.1"/>
</dbReference>
<gene>
    <name evidence="2" type="ORF">GCM10020366_24440</name>
</gene>
<evidence type="ECO:0000313" key="2">
    <source>
        <dbReference type="EMBL" id="GAA3357239.1"/>
    </source>
</evidence>
<name>A0ABP6RNG3_9PSEU</name>
<sequence>MSTRSSVRARRVRPEFLHTMWDESRRIADARHRFLHGGNPEPRRGRTVPAPR</sequence>
<reference evidence="3" key="1">
    <citation type="journal article" date="2019" name="Int. J. Syst. Evol. Microbiol.">
        <title>The Global Catalogue of Microorganisms (GCM) 10K type strain sequencing project: providing services to taxonomists for standard genome sequencing and annotation.</title>
        <authorList>
            <consortium name="The Broad Institute Genomics Platform"/>
            <consortium name="The Broad Institute Genome Sequencing Center for Infectious Disease"/>
            <person name="Wu L."/>
            <person name="Ma J."/>
        </authorList>
    </citation>
    <scope>NUCLEOTIDE SEQUENCE [LARGE SCALE GENOMIC DNA]</scope>
    <source>
        <strain evidence="3">JCM 9687</strain>
    </source>
</reference>
<protein>
    <submittedName>
        <fullName evidence="2">Uncharacterized protein</fullName>
    </submittedName>
</protein>
<keyword evidence="3" id="KW-1185">Reference proteome</keyword>
<evidence type="ECO:0000313" key="3">
    <source>
        <dbReference type="Proteomes" id="UP001500483"/>
    </source>
</evidence>
<organism evidence="2 3">
    <name type="scientific">Saccharopolyspora gregorii</name>
    <dbReference type="NCBI Taxonomy" id="33914"/>
    <lineage>
        <taxon>Bacteria</taxon>
        <taxon>Bacillati</taxon>
        <taxon>Actinomycetota</taxon>
        <taxon>Actinomycetes</taxon>
        <taxon>Pseudonocardiales</taxon>
        <taxon>Pseudonocardiaceae</taxon>
        <taxon>Saccharopolyspora</taxon>
    </lineage>
</organism>
<proteinExistence type="predicted"/>
<feature type="region of interest" description="Disordered" evidence="1">
    <location>
        <begin position="33"/>
        <end position="52"/>
    </location>
</feature>